<gene>
    <name evidence="1" type="ORF">E1294_29890</name>
</gene>
<protein>
    <submittedName>
        <fullName evidence="1">Integrase</fullName>
    </submittedName>
</protein>
<keyword evidence="2" id="KW-1185">Reference proteome</keyword>
<sequence length="65" mass="7289">MANSDFLPQHHQQRQQILHIISAAEARSHQRMVEMNQQILTNLGRIVGALQDDGEPTRQEASDAG</sequence>
<proteinExistence type="predicted"/>
<dbReference type="Proteomes" id="UP000294543">
    <property type="component" value="Unassembled WGS sequence"/>
</dbReference>
<dbReference type="OrthoDB" id="3522542at2"/>
<accession>A0A4R4WD33</accession>
<organism evidence="1 2">
    <name type="scientific">Nonomuraea diastatica</name>
    <dbReference type="NCBI Taxonomy" id="1848329"/>
    <lineage>
        <taxon>Bacteria</taxon>
        <taxon>Bacillati</taxon>
        <taxon>Actinomycetota</taxon>
        <taxon>Actinomycetes</taxon>
        <taxon>Streptosporangiales</taxon>
        <taxon>Streptosporangiaceae</taxon>
        <taxon>Nonomuraea</taxon>
    </lineage>
</organism>
<reference evidence="1 2" key="1">
    <citation type="submission" date="2019-03" db="EMBL/GenBank/DDBJ databases">
        <title>Draft genome sequences of novel Actinobacteria.</title>
        <authorList>
            <person name="Sahin N."/>
            <person name="Ay H."/>
            <person name="Saygin H."/>
        </authorList>
    </citation>
    <scope>NUCLEOTIDE SEQUENCE [LARGE SCALE GENOMIC DNA]</scope>
    <source>
        <strain evidence="1 2">KC712</strain>
    </source>
</reference>
<evidence type="ECO:0000313" key="2">
    <source>
        <dbReference type="Proteomes" id="UP000294543"/>
    </source>
</evidence>
<comment type="caution">
    <text evidence="1">The sequence shown here is derived from an EMBL/GenBank/DDBJ whole genome shotgun (WGS) entry which is preliminary data.</text>
</comment>
<name>A0A4R4WD33_9ACTN</name>
<dbReference type="AlphaFoldDB" id="A0A4R4WD33"/>
<dbReference type="EMBL" id="SMKP01000098">
    <property type="protein sequence ID" value="TDD16799.1"/>
    <property type="molecule type" value="Genomic_DNA"/>
</dbReference>
<evidence type="ECO:0000313" key="1">
    <source>
        <dbReference type="EMBL" id="TDD16799.1"/>
    </source>
</evidence>